<dbReference type="InterPro" id="IPR023298">
    <property type="entry name" value="ATPase_P-typ_TM_dom_sf"/>
</dbReference>
<dbReference type="InterPro" id="IPR018303">
    <property type="entry name" value="ATPase_P-typ_P_site"/>
</dbReference>
<evidence type="ECO:0000256" key="11">
    <source>
        <dbReference type="ARBA" id="ARBA00022967"/>
    </source>
</evidence>
<comment type="subcellular location">
    <subcellularLocation>
        <location evidence="1">Cell membrane</location>
        <topology evidence="1">Multi-pass membrane protein</topology>
    </subcellularLocation>
</comment>
<dbReference type="Gene3D" id="3.30.70.100">
    <property type="match status" value="1"/>
</dbReference>
<dbReference type="Pfam" id="PF00122">
    <property type="entry name" value="E1-E2_ATPase"/>
    <property type="match status" value="1"/>
</dbReference>
<keyword evidence="9 15" id="KW-0067">ATP-binding</keyword>
<evidence type="ECO:0000256" key="15">
    <source>
        <dbReference type="RuleBase" id="RU362081"/>
    </source>
</evidence>
<evidence type="ECO:0000259" key="16">
    <source>
        <dbReference type="PROSITE" id="PS50846"/>
    </source>
</evidence>
<dbReference type="PROSITE" id="PS01047">
    <property type="entry name" value="HMA_1"/>
    <property type="match status" value="1"/>
</dbReference>
<dbReference type="EMBL" id="JAJEWP010000001">
    <property type="protein sequence ID" value="MCC2615708.1"/>
    <property type="molecule type" value="Genomic_DNA"/>
</dbReference>
<dbReference type="PROSITE" id="PS00154">
    <property type="entry name" value="ATPASE_E1_E2"/>
    <property type="match status" value="1"/>
</dbReference>
<keyword evidence="18" id="KW-1185">Reference proteome</keyword>
<organism evidence="17 18">
    <name type="scientific">Fluctibacter halophilus</name>
    <dbReference type="NCBI Taxonomy" id="226011"/>
    <lineage>
        <taxon>Bacteria</taxon>
        <taxon>Pseudomonadati</taxon>
        <taxon>Pseudomonadota</taxon>
        <taxon>Gammaproteobacteria</taxon>
        <taxon>Alteromonadales</taxon>
        <taxon>Alteromonadaceae</taxon>
        <taxon>Fluctibacter</taxon>
    </lineage>
</organism>
<keyword evidence="5" id="KW-0597">Phosphoprotein</keyword>
<comment type="similarity">
    <text evidence="2 15">Belongs to the cation transport ATPase (P-type) (TC 3.A.3) family. Type IB subfamily.</text>
</comment>
<feature type="transmembrane region" description="Helical" evidence="15">
    <location>
        <begin position="253"/>
        <end position="271"/>
    </location>
</feature>
<evidence type="ECO:0000256" key="5">
    <source>
        <dbReference type="ARBA" id="ARBA00022553"/>
    </source>
</evidence>
<dbReference type="InterPro" id="IPR006121">
    <property type="entry name" value="HMA_dom"/>
</dbReference>
<evidence type="ECO:0000256" key="9">
    <source>
        <dbReference type="ARBA" id="ARBA00022840"/>
    </source>
</evidence>
<feature type="transmembrane region" description="Helical" evidence="15">
    <location>
        <begin position="457"/>
        <end position="485"/>
    </location>
</feature>
<evidence type="ECO:0000256" key="7">
    <source>
        <dbReference type="ARBA" id="ARBA00022723"/>
    </source>
</evidence>
<evidence type="ECO:0000256" key="14">
    <source>
        <dbReference type="ARBA" id="ARBA00023136"/>
    </source>
</evidence>
<evidence type="ECO:0000313" key="17">
    <source>
        <dbReference type="EMBL" id="MCC2615708.1"/>
    </source>
</evidence>
<dbReference type="SUPFAM" id="SSF55008">
    <property type="entry name" value="HMA, heavy metal-associated domain"/>
    <property type="match status" value="1"/>
</dbReference>
<evidence type="ECO:0000256" key="13">
    <source>
        <dbReference type="ARBA" id="ARBA00023065"/>
    </source>
</evidence>
<evidence type="ECO:0000256" key="4">
    <source>
        <dbReference type="ARBA" id="ARBA00022475"/>
    </source>
</evidence>
<accession>A0ABS8G5M3</accession>
<keyword evidence="3" id="KW-0813">Transport</keyword>
<dbReference type="InterPro" id="IPR059000">
    <property type="entry name" value="ATPase_P-type_domA"/>
</dbReference>
<dbReference type="InterPro" id="IPR017969">
    <property type="entry name" value="Heavy-metal-associated_CS"/>
</dbReference>
<dbReference type="NCBIfam" id="TIGR01494">
    <property type="entry name" value="ATPase_P-type"/>
    <property type="match status" value="1"/>
</dbReference>
<dbReference type="InterPro" id="IPR001757">
    <property type="entry name" value="P_typ_ATPase"/>
</dbReference>
<evidence type="ECO:0000256" key="3">
    <source>
        <dbReference type="ARBA" id="ARBA00022448"/>
    </source>
</evidence>
<name>A0ABS8G5M3_9ALTE</name>
<keyword evidence="8 15" id="KW-0547">Nucleotide-binding</keyword>
<dbReference type="InterPro" id="IPR036163">
    <property type="entry name" value="HMA_dom_sf"/>
</dbReference>
<dbReference type="PANTHER" id="PTHR43520">
    <property type="entry name" value="ATP7, ISOFORM B"/>
    <property type="match status" value="1"/>
</dbReference>
<sequence>MNLQPSSQQCFHCGLPLPADTTYSATVCGESRAMCCPGCAAVAEAICSSGLDDYYRFRSDFAAQGDTQLAGTLDKLSVFDHADIQDEFVVDSGNKQTIQLSIDGISCAACGWLIEKQLAKIEGILQVAVNVSARRATISWDPQRLKLSQILASIEQIGYHALPFEPDQHERLYQHSSKTLLKKLGLAGLMTMQVMMLAIGLYFGLFGDIEPDVKQYFHWLSLLLTTPVVVYAGSGFFVSAWNALKARFLNMDVSVSLAILGTYLASGWATVTGDGDIYFESVCMFVFLLLVSRYLEQRSRYRSAQASANMLKHIPVSATIVEGSEQRLVLAKHLTIGQQVLVKAGETVPIDGIIHTGHSDIDESMLSGEFEPVSKSQGDPVFGGTVNQQSPLIITVSKTLKNALVNQIIRMQELAMAQKPAIAHFADRTSRHFIALVLIIAAASYIAWQWIDPQQAFWILIAVLVATCPCALSLATPTALTCAVARLNRHGLLIKRADVLEQVLDVKEVVLDKTGTLTKGHFSLSHTWQCADIPKDRLLQIATSLEQVSEHPLSKGFNHPVPLPVSSVTVVPGGGIEGTVDGITYRIGNCTFAGQDCGNDYVMANVFLSANGVLLGAFSLTDEIRDNAQAFVDSLAPLPTTLLSGDREAQAIRVAKTLGIDTVLWQQSPDQKVSYVTQQQRKHPVMMMGDGINDAPVLAAASVSIAMGNAADMAKRSADVVLLGDNLPVIADLFSTARDSRRIIKQNMAWALGYNVVILPLAVCGLLTPWLAVIGMSLSSILVVSNSTRLLKERI</sequence>
<keyword evidence="13" id="KW-0406">Ion transport</keyword>
<dbReference type="PRINTS" id="PR00119">
    <property type="entry name" value="CATATPASE"/>
</dbReference>
<feature type="transmembrane region" description="Helical" evidence="15">
    <location>
        <begin position="184"/>
        <end position="205"/>
    </location>
</feature>
<keyword evidence="4 15" id="KW-1003">Cell membrane</keyword>
<dbReference type="InterPro" id="IPR036412">
    <property type="entry name" value="HAD-like_sf"/>
</dbReference>
<dbReference type="InterPro" id="IPR027256">
    <property type="entry name" value="P-typ_ATPase_IB"/>
</dbReference>
<evidence type="ECO:0000256" key="12">
    <source>
        <dbReference type="ARBA" id="ARBA00022989"/>
    </source>
</evidence>
<gene>
    <name evidence="17" type="primary">cadA</name>
    <name evidence="17" type="ORF">LJ739_05590</name>
</gene>
<evidence type="ECO:0000256" key="6">
    <source>
        <dbReference type="ARBA" id="ARBA00022692"/>
    </source>
</evidence>
<dbReference type="CDD" id="cd00371">
    <property type="entry name" value="HMA"/>
    <property type="match status" value="1"/>
</dbReference>
<feature type="domain" description="HMA" evidence="16">
    <location>
        <begin position="96"/>
        <end position="162"/>
    </location>
</feature>
<dbReference type="NCBIfam" id="TIGR01511">
    <property type="entry name" value="ATPase-IB1_Cu"/>
    <property type="match status" value="1"/>
</dbReference>
<feature type="transmembrane region" description="Helical" evidence="15">
    <location>
        <begin position="748"/>
        <end position="768"/>
    </location>
</feature>
<dbReference type="PROSITE" id="PS50846">
    <property type="entry name" value="HMA_2"/>
    <property type="match status" value="1"/>
</dbReference>
<feature type="transmembrane region" description="Helical" evidence="15">
    <location>
        <begin position="277"/>
        <end position="295"/>
    </location>
</feature>
<dbReference type="Pfam" id="PF00702">
    <property type="entry name" value="Hydrolase"/>
    <property type="match status" value="1"/>
</dbReference>
<dbReference type="SUPFAM" id="SSF81653">
    <property type="entry name" value="Calcium ATPase, transduction domain A"/>
    <property type="match status" value="1"/>
</dbReference>
<dbReference type="InterPro" id="IPR023214">
    <property type="entry name" value="HAD_sf"/>
</dbReference>
<dbReference type="InterPro" id="IPR021993">
    <property type="entry name" value="ATPase-cat-bd"/>
</dbReference>
<dbReference type="Gene3D" id="2.70.150.10">
    <property type="entry name" value="Calcium-transporting ATPase, cytoplasmic transduction domain A"/>
    <property type="match status" value="1"/>
</dbReference>
<keyword evidence="10" id="KW-0460">Magnesium</keyword>
<evidence type="ECO:0000256" key="1">
    <source>
        <dbReference type="ARBA" id="ARBA00004651"/>
    </source>
</evidence>
<feature type="transmembrane region" description="Helical" evidence="15">
    <location>
        <begin position="433"/>
        <end position="451"/>
    </location>
</feature>
<dbReference type="SUPFAM" id="SSF56784">
    <property type="entry name" value="HAD-like"/>
    <property type="match status" value="1"/>
</dbReference>
<keyword evidence="11" id="KW-1278">Translocase</keyword>
<dbReference type="Pfam" id="PF00403">
    <property type="entry name" value="HMA"/>
    <property type="match status" value="1"/>
</dbReference>
<evidence type="ECO:0000256" key="8">
    <source>
        <dbReference type="ARBA" id="ARBA00022741"/>
    </source>
</evidence>
<evidence type="ECO:0000256" key="2">
    <source>
        <dbReference type="ARBA" id="ARBA00006024"/>
    </source>
</evidence>
<dbReference type="InterPro" id="IPR023299">
    <property type="entry name" value="ATPase_P-typ_cyto_dom_N"/>
</dbReference>
<dbReference type="Gene3D" id="3.40.1110.10">
    <property type="entry name" value="Calcium-transporting ATPase, cytoplasmic domain N"/>
    <property type="match status" value="1"/>
</dbReference>
<dbReference type="Gene3D" id="3.40.50.1000">
    <property type="entry name" value="HAD superfamily/HAD-like"/>
    <property type="match status" value="1"/>
</dbReference>
<proteinExistence type="inferred from homology"/>
<dbReference type="RefSeq" id="WP_229157864.1">
    <property type="nucleotide sequence ID" value="NZ_JAJEWP010000001.1"/>
</dbReference>
<reference evidence="17 18" key="1">
    <citation type="submission" date="2021-10" db="EMBL/GenBank/DDBJ databases">
        <title>Draft genome of Aestuariibacter halophilus JC2043.</title>
        <authorList>
            <person name="Emsley S.A."/>
            <person name="Pfannmuller K.M."/>
            <person name="Ushijima B."/>
            <person name="Saw J.H."/>
            <person name="Videau P."/>
        </authorList>
    </citation>
    <scope>NUCLEOTIDE SEQUENCE [LARGE SCALE GENOMIC DNA]</scope>
    <source>
        <strain evidence="17 18">JC2043</strain>
    </source>
</reference>
<dbReference type="NCBIfam" id="TIGR01512">
    <property type="entry name" value="ATPase-IB2_Cd"/>
    <property type="match status" value="1"/>
</dbReference>
<keyword evidence="6 15" id="KW-0812">Transmembrane</keyword>
<evidence type="ECO:0000313" key="18">
    <source>
        <dbReference type="Proteomes" id="UP001520878"/>
    </source>
</evidence>
<comment type="caution">
    <text evidence="17">The sequence shown here is derived from an EMBL/GenBank/DDBJ whole genome shotgun (WGS) entry which is preliminary data.</text>
</comment>
<keyword evidence="14 15" id="KW-0472">Membrane</keyword>
<protein>
    <submittedName>
        <fullName evidence="17">Cadmium-translocating P-type ATPase</fullName>
    </submittedName>
</protein>
<dbReference type="InterPro" id="IPR008250">
    <property type="entry name" value="ATPase_P-typ_transduc_dom_A_sf"/>
</dbReference>
<keyword evidence="7 15" id="KW-0479">Metal-binding</keyword>
<evidence type="ECO:0000256" key="10">
    <source>
        <dbReference type="ARBA" id="ARBA00022842"/>
    </source>
</evidence>
<feature type="transmembrane region" description="Helical" evidence="15">
    <location>
        <begin position="217"/>
        <end position="241"/>
    </location>
</feature>
<dbReference type="PROSITE" id="PS01229">
    <property type="entry name" value="COF_2"/>
    <property type="match status" value="1"/>
</dbReference>
<dbReference type="SUPFAM" id="SSF81665">
    <property type="entry name" value="Calcium ATPase, transmembrane domain M"/>
    <property type="match status" value="1"/>
</dbReference>
<dbReference type="PANTHER" id="PTHR43520:SF5">
    <property type="entry name" value="CATION-TRANSPORTING P-TYPE ATPASE-RELATED"/>
    <property type="match status" value="1"/>
</dbReference>
<keyword evidence="12 15" id="KW-1133">Transmembrane helix</keyword>
<dbReference type="Pfam" id="PF12156">
    <property type="entry name" value="ATPase-cat_bd"/>
    <property type="match status" value="1"/>
</dbReference>
<dbReference type="CDD" id="cd02079">
    <property type="entry name" value="P-type_ATPase_HM"/>
    <property type="match status" value="1"/>
</dbReference>
<dbReference type="NCBIfam" id="TIGR01525">
    <property type="entry name" value="ATPase-IB_hvy"/>
    <property type="match status" value="1"/>
</dbReference>
<dbReference type="Proteomes" id="UP001520878">
    <property type="component" value="Unassembled WGS sequence"/>
</dbReference>